<dbReference type="AlphaFoldDB" id="A0A238XH88"/>
<keyword evidence="2" id="KW-1185">Reference proteome</keyword>
<evidence type="ECO:0000313" key="2">
    <source>
        <dbReference type="Proteomes" id="UP000198415"/>
    </source>
</evidence>
<organism evidence="1 2">
    <name type="scientific">Actinoplanes regularis</name>
    <dbReference type="NCBI Taxonomy" id="52697"/>
    <lineage>
        <taxon>Bacteria</taxon>
        <taxon>Bacillati</taxon>
        <taxon>Actinomycetota</taxon>
        <taxon>Actinomycetes</taxon>
        <taxon>Micromonosporales</taxon>
        <taxon>Micromonosporaceae</taxon>
        <taxon>Actinoplanes</taxon>
    </lineage>
</organism>
<dbReference type="EMBL" id="FZNR01000003">
    <property type="protein sequence ID" value="SNR58365.1"/>
    <property type="molecule type" value="Genomic_DNA"/>
</dbReference>
<reference evidence="1 2" key="1">
    <citation type="submission" date="2017-06" db="EMBL/GenBank/DDBJ databases">
        <authorList>
            <person name="Kim H.J."/>
            <person name="Triplett B.A."/>
        </authorList>
    </citation>
    <scope>NUCLEOTIDE SEQUENCE [LARGE SCALE GENOMIC DNA]</scope>
    <source>
        <strain evidence="1 2">DSM 43151</strain>
    </source>
</reference>
<dbReference type="RefSeq" id="WP_089293065.1">
    <property type="nucleotide sequence ID" value="NZ_BOMU01000041.1"/>
</dbReference>
<protein>
    <submittedName>
        <fullName evidence="1">Uncharacterized protein</fullName>
    </submittedName>
</protein>
<dbReference type="OrthoDB" id="7615426at2"/>
<gene>
    <name evidence="1" type="ORF">SAMN06264365_103463</name>
</gene>
<evidence type="ECO:0000313" key="1">
    <source>
        <dbReference type="EMBL" id="SNR58365.1"/>
    </source>
</evidence>
<sequence length="106" mass="12084">MGNAEFDRFREQFEAVLNENPSYRAMKPVDMSWLVGYLRVDPATGIAPGIDLVTSDGVRPMVWLPKWRYIVARFDGPGYTWDIKFDPAEWAIIRPGHYIGPPIVDG</sequence>
<dbReference type="Proteomes" id="UP000198415">
    <property type="component" value="Unassembled WGS sequence"/>
</dbReference>
<name>A0A238XH88_9ACTN</name>
<proteinExistence type="predicted"/>
<accession>A0A238XH88</accession>